<proteinExistence type="evidence at transcript level"/>
<dbReference type="EMBL" id="S75031">
    <property type="protein sequence ID" value="AAD14163.1"/>
    <property type="molecule type" value="mRNA"/>
</dbReference>
<protein>
    <submittedName>
        <fullName evidence="2">Histamine receptor subtype H2 protein</fullName>
    </submittedName>
</protein>
<accession>Q28871</accession>
<keyword evidence="2" id="KW-0675">Receptor</keyword>
<feature type="compositionally biased region" description="Polar residues" evidence="1">
    <location>
        <begin position="11"/>
        <end position="29"/>
    </location>
</feature>
<sequence length="49" mass="5104">HALPALPLQDGQPQCPGNFSEVEQLSAGQESKPRTHAAGREAPEAPGVE</sequence>
<reference evidence="2" key="1">
    <citation type="journal article" date="1995" name="J. Pharmacol. Exp. Ther.">
        <title>Messenger RNAs for neurokinin and histamine receptor subtypes in isolated canine colonic crypts.</title>
        <authorList>
            <person name="Khan I."/>
            <person name="Lapierre N."/>
            <person name="Rangachari P.K."/>
        </authorList>
    </citation>
    <scope>NUCLEOTIDE SEQUENCE</scope>
</reference>
<organism evidence="2">
    <name type="scientific">Canis lupus familiaris</name>
    <name type="common">Dog</name>
    <name type="synonym">Canis familiaris</name>
    <dbReference type="NCBI Taxonomy" id="9615"/>
    <lineage>
        <taxon>Eukaryota</taxon>
        <taxon>Metazoa</taxon>
        <taxon>Chordata</taxon>
        <taxon>Craniata</taxon>
        <taxon>Vertebrata</taxon>
        <taxon>Euteleostomi</taxon>
        <taxon>Mammalia</taxon>
        <taxon>Eutheria</taxon>
        <taxon>Laurasiatheria</taxon>
        <taxon>Carnivora</taxon>
        <taxon>Caniformia</taxon>
        <taxon>Canidae</taxon>
        <taxon>Canis</taxon>
    </lineage>
</organism>
<name>Q28871_CANLF</name>
<feature type="non-terminal residue" evidence="2">
    <location>
        <position position="49"/>
    </location>
</feature>
<feature type="region of interest" description="Disordered" evidence="1">
    <location>
        <begin position="1"/>
        <end position="49"/>
    </location>
</feature>
<dbReference type="AlphaFoldDB" id="Q28871"/>
<evidence type="ECO:0000256" key="1">
    <source>
        <dbReference type="SAM" id="MobiDB-lite"/>
    </source>
</evidence>
<evidence type="ECO:0000313" key="2">
    <source>
        <dbReference type="EMBL" id="AAD14163.1"/>
    </source>
</evidence>
<gene>
    <name evidence="2" type="primary">histamine receptor subtype H2</name>
</gene>